<dbReference type="InterPro" id="IPR003737">
    <property type="entry name" value="GlcNAc_PI_deacetylase-related"/>
</dbReference>
<dbReference type="AlphaFoldDB" id="A0A1G1WKM8"/>
<proteinExistence type="predicted"/>
<dbReference type="Proteomes" id="UP000176645">
    <property type="component" value="Unassembled WGS sequence"/>
</dbReference>
<dbReference type="InterPro" id="IPR024078">
    <property type="entry name" value="LmbE-like_dom_sf"/>
</dbReference>
<organism evidence="1 2">
    <name type="scientific">Candidatus Woykebacteria bacterium RBG_19FT_COMBO_43_10</name>
    <dbReference type="NCBI Taxonomy" id="1802598"/>
    <lineage>
        <taxon>Bacteria</taxon>
        <taxon>Candidatus Woykeibacteriota</taxon>
    </lineage>
</organism>
<reference evidence="1 2" key="1">
    <citation type="journal article" date="2016" name="Nat. Commun.">
        <title>Thousands of microbial genomes shed light on interconnected biogeochemical processes in an aquifer system.</title>
        <authorList>
            <person name="Anantharaman K."/>
            <person name="Brown C.T."/>
            <person name="Hug L.A."/>
            <person name="Sharon I."/>
            <person name="Castelle C.J."/>
            <person name="Probst A.J."/>
            <person name="Thomas B.C."/>
            <person name="Singh A."/>
            <person name="Wilkins M.J."/>
            <person name="Karaoz U."/>
            <person name="Brodie E.L."/>
            <person name="Williams K.H."/>
            <person name="Hubbard S.S."/>
            <person name="Banfield J.F."/>
        </authorList>
    </citation>
    <scope>NUCLEOTIDE SEQUENCE [LARGE SCALE GENOMIC DNA]</scope>
</reference>
<evidence type="ECO:0008006" key="3">
    <source>
        <dbReference type="Google" id="ProtNLM"/>
    </source>
</evidence>
<dbReference type="PANTHER" id="PTHR12993">
    <property type="entry name" value="N-ACETYLGLUCOSAMINYL-PHOSPHATIDYLINOSITOL DE-N-ACETYLASE-RELATED"/>
    <property type="match status" value="1"/>
</dbReference>
<evidence type="ECO:0000313" key="2">
    <source>
        <dbReference type="Proteomes" id="UP000176645"/>
    </source>
</evidence>
<gene>
    <name evidence="1" type="ORF">A2Z42_01865</name>
</gene>
<dbReference type="EMBL" id="MHCU01000006">
    <property type="protein sequence ID" value="OGY28272.1"/>
    <property type="molecule type" value="Genomic_DNA"/>
</dbReference>
<dbReference type="GO" id="GO:0016811">
    <property type="term" value="F:hydrolase activity, acting on carbon-nitrogen (but not peptide) bonds, in linear amides"/>
    <property type="evidence" value="ECO:0007669"/>
    <property type="project" value="TreeGrafter"/>
</dbReference>
<sequence>MAEKVLAVGAHPDDIEQFCGGTLILLAKAGFDITIVAMTSGECGSKELSAEEIVVIRARESEEGAREIGAKYQCLGIRDGCVSYDLETTKKVVAVIREIDPLIIFTHPTVDYMTDHAHTGQLVL</sequence>
<accession>A0A1G1WKM8</accession>
<dbReference type="Pfam" id="PF02585">
    <property type="entry name" value="PIG-L"/>
    <property type="match status" value="1"/>
</dbReference>
<comment type="caution">
    <text evidence="1">The sequence shown here is derived from an EMBL/GenBank/DDBJ whole genome shotgun (WGS) entry which is preliminary data.</text>
</comment>
<protein>
    <recommendedName>
        <fullName evidence="3">GlcNAc-PI de-N-acetylase</fullName>
    </recommendedName>
</protein>
<evidence type="ECO:0000313" key="1">
    <source>
        <dbReference type="EMBL" id="OGY28272.1"/>
    </source>
</evidence>
<dbReference type="SUPFAM" id="SSF102588">
    <property type="entry name" value="LmbE-like"/>
    <property type="match status" value="1"/>
</dbReference>
<dbReference type="PANTHER" id="PTHR12993:SF30">
    <property type="entry name" value="N-ACETYL-ALPHA-D-GLUCOSAMINYL L-MALATE DEACETYLASE 1"/>
    <property type="match status" value="1"/>
</dbReference>
<dbReference type="Gene3D" id="3.40.50.10320">
    <property type="entry name" value="LmbE-like"/>
    <property type="match status" value="1"/>
</dbReference>
<name>A0A1G1WKM8_9BACT</name>